<dbReference type="AlphaFoldDB" id="A0A224Y8K3"/>
<dbReference type="EMBL" id="GFPF01001959">
    <property type="protein sequence ID" value="MAA13105.1"/>
    <property type="molecule type" value="Transcribed_RNA"/>
</dbReference>
<protein>
    <submittedName>
        <fullName evidence="1">Uncharacterized protein</fullName>
    </submittedName>
</protein>
<reference evidence="1" key="1">
    <citation type="journal article" date="2017" name="Parasit. Vectors">
        <title>Sialotranscriptomics of Rhipicephalus zambeziensis reveals intricate expression profiles of secretory proteins and suggests tight temporal transcriptional regulation during blood-feeding.</title>
        <authorList>
            <person name="de Castro M.H."/>
            <person name="de Klerk D."/>
            <person name="Pienaar R."/>
            <person name="Rees D.J.G."/>
            <person name="Mans B.J."/>
        </authorList>
    </citation>
    <scope>NUCLEOTIDE SEQUENCE</scope>
    <source>
        <tissue evidence="1">Salivary glands</tissue>
    </source>
</reference>
<name>A0A224Y8K3_9ACAR</name>
<evidence type="ECO:0000313" key="1">
    <source>
        <dbReference type="EMBL" id="MAA13105.1"/>
    </source>
</evidence>
<accession>A0A224Y8K3</accession>
<sequence length="111" mass="12635">MRTICVTFQAMKRAQHAAAVQTTRSNTCCVSNTHHSLAGVMLLLVSARVSLVLARHHNIPRHASRCAPSLRRVRAWRCRAGAAGCSRAQPTWKRKHKYEKKKQTWHKHCEV</sequence>
<organism evidence="1">
    <name type="scientific">Rhipicephalus zambeziensis</name>
    <dbReference type="NCBI Taxonomy" id="60191"/>
    <lineage>
        <taxon>Eukaryota</taxon>
        <taxon>Metazoa</taxon>
        <taxon>Ecdysozoa</taxon>
        <taxon>Arthropoda</taxon>
        <taxon>Chelicerata</taxon>
        <taxon>Arachnida</taxon>
        <taxon>Acari</taxon>
        <taxon>Parasitiformes</taxon>
        <taxon>Ixodida</taxon>
        <taxon>Ixodoidea</taxon>
        <taxon>Ixodidae</taxon>
        <taxon>Rhipicephalinae</taxon>
        <taxon>Rhipicephalus</taxon>
        <taxon>Rhipicephalus</taxon>
    </lineage>
</organism>
<proteinExistence type="predicted"/>